<sequence>MTYIPSNARIIKRVPKTAQTPFSYIVVDSIPTNETAIVVFGGELSTSDRAANSSAKQIQNLLHENEIYDVNVYAVVYDFGSRNAKLERTDQFRMAGRRLSNASLTDEQISLLNKMRKNEPLPNYIKQLFDILILPRIRDKQGKRLPVEQAVRFIRKLRFYANCHGASSIWQIANYMYTTLISLGYNKEEANKIQSEVLVIQHSPTAPLTNQKVTTLSFASAEDTMMQDHSNLFAEWLYENSADIVPCFFDKPAGNLFVAGHLQEQPFKEHLNSGLTEGERKISPLTSDGKVILNAERNAIIRAVKKSQQDQAINSVKELTDGDGVDFDELKENGERLYKIMLRDLRQQNLKHDYQK</sequence>
<accession>A0A9D1MSD8</accession>
<reference evidence="1" key="2">
    <citation type="journal article" date="2021" name="PeerJ">
        <title>Extensive microbial diversity within the chicken gut microbiome revealed by metagenomics and culture.</title>
        <authorList>
            <person name="Gilroy R."/>
            <person name="Ravi A."/>
            <person name="Getino M."/>
            <person name="Pursley I."/>
            <person name="Horton D.L."/>
            <person name="Alikhan N.F."/>
            <person name="Baker D."/>
            <person name="Gharbi K."/>
            <person name="Hall N."/>
            <person name="Watson M."/>
            <person name="Adriaenssens E.M."/>
            <person name="Foster-Nyarko E."/>
            <person name="Jarju S."/>
            <person name="Secka A."/>
            <person name="Antonio M."/>
            <person name="Oren A."/>
            <person name="Chaudhuri R.R."/>
            <person name="La Ragione R."/>
            <person name="Hildebrand F."/>
            <person name="Pallen M.J."/>
        </authorList>
    </citation>
    <scope>NUCLEOTIDE SEQUENCE</scope>
    <source>
        <strain evidence="1">CHK136-897</strain>
    </source>
</reference>
<dbReference type="EMBL" id="DVNO01000029">
    <property type="protein sequence ID" value="HIU65619.1"/>
    <property type="molecule type" value="Genomic_DNA"/>
</dbReference>
<dbReference type="AlphaFoldDB" id="A0A9D1MSD8"/>
<dbReference type="Proteomes" id="UP000824142">
    <property type="component" value="Unassembled WGS sequence"/>
</dbReference>
<name>A0A9D1MSD8_9PROT</name>
<comment type="caution">
    <text evidence="1">The sequence shown here is derived from an EMBL/GenBank/DDBJ whole genome shotgun (WGS) entry which is preliminary data.</text>
</comment>
<protein>
    <submittedName>
        <fullName evidence="1">Uncharacterized protein</fullName>
    </submittedName>
</protein>
<proteinExistence type="predicted"/>
<reference evidence="1" key="1">
    <citation type="submission" date="2020-10" db="EMBL/GenBank/DDBJ databases">
        <authorList>
            <person name="Gilroy R."/>
        </authorList>
    </citation>
    <scope>NUCLEOTIDE SEQUENCE</scope>
    <source>
        <strain evidence="1">CHK136-897</strain>
    </source>
</reference>
<evidence type="ECO:0000313" key="1">
    <source>
        <dbReference type="EMBL" id="HIU65619.1"/>
    </source>
</evidence>
<gene>
    <name evidence="1" type="ORF">IAC63_03190</name>
</gene>
<evidence type="ECO:0000313" key="2">
    <source>
        <dbReference type="Proteomes" id="UP000824142"/>
    </source>
</evidence>
<organism evidence="1 2">
    <name type="scientific">Candidatus Enterousia avicola</name>
    <dbReference type="NCBI Taxonomy" id="2840787"/>
    <lineage>
        <taxon>Bacteria</taxon>
        <taxon>Pseudomonadati</taxon>
        <taxon>Pseudomonadota</taxon>
        <taxon>Alphaproteobacteria</taxon>
        <taxon>Candidatus Enterousia</taxon>
    </lineage>
</organism>